<feature type="transmembrane region" description="Helical" evidence="6">
    <location>
        <begin position="223"/>
        <end position="248"/>
    </location>
</feature>
<dbReference type="KEGG" id="nav:JQS30_03760"/>
<keyword evidence="5 6" id="KW-0472">Membrane</keyword>
<feature type="transmembrane region" description="Helical" evidence="6">
    <location>
        <begin position="53"/>
        <end position="76"/>
    </location>
</feature>
<keyword evidence="9" id="KW-1185">Reference proteome</keyword>
<evidence type="ECO:0000256" key="2">
    <source>
        <dbReference type="ARBA" id="ARBA00022448"/>
    </source>
</evidence>
<evidence type="ECO:0000259" key="7">
    <source>
        <dbReference type="PROSITE" id="PS50850"/>
    </source>
</evidence>
<feature type="transmembrane region" description="Helical" evidence="6">
    <location>
        <begin position="379"/>
        <end position="401"/>
    </location>
</feature>
<feature type="transmembrane region" description="Helical" evidence="6">
    <location>
        <begin position="254"/>
        <end position="276"/>
    </location>
</feature>
<accession>A0A895XTZ0</accession>
<feature type="transmembrane region" description="Helical" evidence="6">
    <location>
        <begin position="21"/>
        <end position="47"/>
    </location>
</feature>
<evidence type="ECO:0000256" key="4">
    <source>
        <dbReference type="ARBA" id="ARBA00022989"/>
    </source>
</evidence>
<dbReference type="InterPro" id="IPR020846">
    <property type="entry name" value="MFS_dom"/>
</dbReference>
<feature type="transmembrane region" description="Helical" evidence="6">
    <location>
        <begin position="312"/>
        <end position="336"/>
    </location>
</feature>
<gene>
    <name evidence="8" type="ORF">JQS30_03760</name>
</gene>
<keyword evidence="4 6" id="KW-1133">Transmembrane helix</keyword>
<dbReference type="AlphaFoldDB" id="A0A895XTZ0"/>
<dbReference type="InterPro" id="IPR036259">
    <property type="entry name" value="MFS_trans_sf"/>
</dbReference>
<dbReference type="Proteomes" id="UP000662939">
    <property type="component" value="Chromosome"/>
</dbReference>
<dbReference type="InterPro" id="IPR011701">
    <property type="entry name" value="MFS"/>
</dbReference>
<evidence type="ECO:0000256" key="1">
    <source>
        <dbReference type="ARBA" id="ARBA00004651"/>
    </source>
</evidence>
<feature type="domain" description="Major facilitator superfamily (MFS) profile" evidence="7">
    <location>
        <begin position="1"/>
        <end position="405"/>
    </location>
</feature>
<organism evidence="8 9">
    <name type="scientific">Natronoglycomyces albus</name>
    <dbReference type="NCBI Taxonomy" id="2811108"/>
    <lineage>
        <taxon>Bacteria</taxon>
        <taxon>Bacillati</taxon>
        <taxon>Actinomycetota</taxon>
        <taxon>Actinomycetes</taxon>
        <taxon>Glycomycetales</taxon>
        <taxon>Glycomycetaceae</taxon>
        <taxon>Natronoglycomyces</taxon>
    </lineage>
</organism>
<evidence type="ECO:0000256" key="6">
    <source>
        <dbReference type="SAM" id="Phobius"/>
    </source>
</evidence>
<dbReference type="PANTHER" id="PTHR43385:SF1">
    <property type="entry name" value="RIBOFLAVIN TRANSPORTER RIBJ"/>
    <property type="match status" value="1"/>
</dbReference>
<feature type="transmembrane region" description="Helical" evidence="6">
    <location>
        <begin position="178"/>
        <end position="197"/>
    </location>
</feature>
<evidence type="ECO:0000313" key="9">
    <source>
        <dbReference type="Proteomes" id="UP000662939"/>
    </source>
</evidence>
<dbReference type="EMBL" id="CP070496">
    <property type="protein sequence ID" value="QSB06943.1"/>
    <property type="molecule type" value="Genomic_DNA"/>
</dbReference>
<dbReference type="GO" id="GO:0022857">
    <property type="term" value="F:transmembrane transporter activity"/>
    <property type="evidence" value="ECO:0007669"/>
    <property type="project" value="InterPro"/>
</dbReference>
<dbReference type="PROSITE" id="PS50850">
    <property type="entry name" value="MFS"/>
    <property type="match status" value="1"/>
</dbReference>
<dbReference type="Gene3D" id="1.20.1250.20">
    <property type="entry name" value="MFS general substrate transporter like domains"/>
    <property type="match status" value="2"/>
</dbReference>
<comment type="subcellular location">
    <subcellularLocation>
        <location evidence="1">Cell membrane</location>
        <topology evidence="1">Multi-pass membrane protein</topology>
    </subcellularLocation>
</comment>
<reference evidence="8" key="1">
    <citation type="submission" date="2021-02" db="EMBL/GenBank/DDBJ databases">
        <title>Natronoglycomyces albus gen. nov., sp. nov, a haloalkaliphilic actinobacterium from a soda solonchak soil.</title>
        <authorList>
            <person name="Sorokin D.Y."/>
            <person name="Khijniak T.V."/>
            <person name="Zakharycheva A.P."/>
            <person name="Boueva O.V."/>
            <person name="Ariskina E.V."/>
            <person name="Hahnke R.L."/>
            <person name="Bunk B."/>
            <person name="Sproer C."/>
            <person name="Schumann P."/>
            <person name="Evtushenko L.I."/>
            <person name="Kublanov I.V."/>
        </authorList>
    </citation>
    <scope>NUCLEOTIDE SEQUENCE</scope>
    <source>
        <strain evidence="8">DSM 106290</strain>
    </source>
</reference>
<proteinExistence type="predicted"/>
<feature type="transmembrane region" description="Helical" evidence="6">
    <location>
        <begin position="288"/>
        <end position="306"/>
    </location>
</feature>
<dbReference type="SUPFAM" id="SSF103473">
    <property type="entry name" value="MFS general substrate transporter"/>
    <property type="match status" value="1"/>
</dbReference>
<feature type="transmembrane region" description="Helical" evidence="6">
    <location>
        <begin position="113"/>
        <end position="139"/>
    </location>
</feature>
<name>A0A895XTZ0_9ACTN</name>
<keyword evidence="3 6" id="KW-0812">Transmembrane</keyword>
<dbReference type="InterPro" id="IPR052983">
    <property type="entry name" value="MFS_Riboflavin_Transporter"/>
</dbReference>
<feature type="transmembrane region" description="Helical" evidence="6">
    <location>
        <begin position="348"/>
        <end position="373"/>
    </location>
</feature>
<dbReference type="CDD" id="cd17355">
    <property type="entry name" value="MFS_YcxA_like"/>
    <property type="match status" value="1"/>
</dbReference>
<evidence type="ECO:0000256" key="5">
    <source>
        <dbReference type="ARBA" id="ARBA00023136"/>
    </source>
</evidence>
<keyword evidence="2" id="KW-0813">Transport</keyword>
<feature type="transmembrane region" description="Helical" evidence="6">
    <location>
        <begin position="88"/>
        <end position="107"/>
    </location>
</feature>
<dbReference type="Pfam" id="PF07690">
    <property type="entry name" value="MFS_1"/>
    <property type="match status" value="1"/>
</dbReference>
<protein>
    <submittedName>
        <fullName evidence="8">MFS transporter</fullName>
    </submittedName>
</protein>
<evidence type="ECO:0000256" key="3">
    <source>
        <dbReference type="ARBA" id="ARBA00022692"/>
    </source>
</evidence>
<dbReference type="PANTHER" id="PTHR43385">
    <property type="entry name" value="RIBOFLAVIN TRANSPORTER RIBJ"/>
    <property type="match status" value="1"/>
</dbReference>
<feature type="transmembrane region" description="Helical" evidence="6">
    <location>
        <begin position="146"/>
        <end position="166"/>
    </location>
</feature>
<sequence length="473" mass="49264">MRTPVLPTRRRATTAHPHRQALIALCLSQITSWGIVFYAFPVLATAIATDTGWSYPAIMGSFSAGLATSALAGVPVGRLLDRWGPRPVMTTGSVLAVASLAVVSFAGSPAWFAMAWIGCGVAQAGIFYKPAVAAVTAWFGAGRVKALTILMLAGGLASTVFAPVTAALMQHLTWRETYLVLALTLAAITIPLHAICLRSPWQPPPAPSRGQAHRDRLPRTPQFIILAASFALGAFAIFTALICLVPLLQEQGMSVTVAAWALGLSGFGQVLGRLGYGTLVKHTSVTGRTAGVLIAGGIATSAIGFVSSPVSAVMALVLLTGALRGAFTLLEATAVADRWGTSGFGLRYGIFSLPSTLAISISPWAGTVIASWLNGYSALFGWLGVVGIAAAFLAVLATYFARRTAPGQLASAFESDQNAPLRIGSAGRGSRLNFARFPARGGQSGQESALGLGRLGRLGRTRHTRLRPETNGT</sequence>
<dbReference type="GO" id="GO:0005886">
    <property type="term" value="C:plasma membrane"/>
    <property type="evidence" value="ECO:0007669"/>
    <property type="project" value="UniProtKB-SubCell"/>
</dbReference>
<evidence type="ECO:0000313" key="8">
    <source>
        <dbReference type="EMBL" id="QSB06943.1"/>
    </source>
</evidence>